<dbReference type="Pfam" id="PF13359">
    <property type="entry name" value="DDE_Tnp_4"/>
    <property type="match status" value="1"/>
</dbReference>
<evidence type="ECO:0000256" key="2">
    <source>
        <dbReference type="ARBA" id="ARBA00022723"/>
    </source>
</evidence>
<feature type="non-terminal residue" evidence="5">
    <location>
        <position position="108"/>
    </location>
</feature>
<gene>
    <name evidence="5" type="ORF">NDU88_007115</name>
</gene>
<protein>
    <recommendedName>
        <fullName evidence="4">DDE Tnp4 domain-containing protein</fullName>
    </recommendedName>
</protein>
<evidence type="ECO:0000313" key="5">
    <source>
        <dbReference type="EMBL" id="KAJ1190377.1"/>
    </source>
</evidence>
<feature type="region of interest" description="Disordered" evidence="3">
    <location>
        <begin position="88"/>
        <end position="108"/>
    </location>
</feature>
<keyword evidence="6" id="KW-1185">Reference proteome</keyword>
<dbReference type="InterPro" id="IPR027806">
    <property type="entry name" value="HARBI1_dom"/>
</dbReference>
<dbReference type="EMBL" id="JANPWB010000005">
    <property type="protein sequence ID" value="KAJ1190377.1"/>
    <property type="molecule type" value="Genomic_DNA"/>
</dbReference>
<reference evidence="5" key="1">
    <citation type="journal article" date="2022" name="bioRxiv">
        <title>Sequencing and chromosome-scale assembly of the giantPleurodeles waltlgenome.</title>
        <authorList>
            <person name="Brown T."/>
            <person name="Elewa A."/>
            <person name="Iarovenko S."/>
            <person name="Subramanian E."/>
            <person name="Araus A.J."/>
            <person name="Petzold A."/>
            <person name="Susuki M."/>
            <person name="Suzuki K.-i.T."/>
            <person name="Hayashi T."/>
            <person name="Toyoda A."/>
            <person name="Oliveira C."/>
            <person name="Osipova E."/>
            <person name="Leigh N.D."/>
            <person name="Simon A."/>
            <person name="Yun M.H."/>
        </authorList>
    </citation>
    <scope>NUCLEOTIDE SEQUENCE</scope>
    <source>
        <strain evidence="5">20211129_DDA</strain>
        <tissue evidence="5">Liver</tissue>
    </source>
</reference>
<sequence>AQGYAIHLWVMTPYVNPQSDSEKAYNMVHVHIRNVVERTFGMLKARIQCLDVSGWRLLYSPQLVCKINVVCAILHNFCVRTNVPWEEQVKDEDNDDPPQDGDGPHASA</sequence>
<feature type="compositionally biased region" description="Acidic residues" evidence="3">
    <location>
        <begin position="89"/>
        <end position="99"/>
    </location>
</feature>
<dbReference type="AlphaFoldDB" id="A0AAV7UNN9"/>
<evidence type="ECO:0000256" key="1">
    <source>
        <dbReference type="ARBA" id="ARBA00001968"/>
    </source>
</evidence>
<dbReference type="Proteomes" id="UP001066276">
    <property type="component" value="Chromosome 3_1"/>
</dbReference>
<evidence type="ECO:0000259" key="4">
    <source>
        <dbReference type="Pfam" id="PF13359"/>
    </source>
</evidence>
<evidence type="ECO:0000256" key="3">
    <source>
        <dbReference type="SAM" id="MobiDB-lite"/>
    </source>
</evidence>
<proteinExistence type="predicted"/>
<keyword evidence="2" id="KW-0479">Metal-binding</keyword>
<accession>A0AAV7UNN9</accession>
<organism evidence="5 6">
    <name type="scientific">Pleurodeles waltl</name>
    <name type="common">Iberian ribbed newt</name>
    <dbReference type="NCBI Taxonomy" id="8319"/>
    <lineage>
        <taxon>Eukaryota</taxon>
        <taxon>Metazoa</taxon>
        <taxon>Chordata</taxon>
        <taxon>Craniata</taxon>
        <taxon>Vertebrata</taxon>
        <taxon>Euteleostomi</taxon>
        <taxon>Amphibia</taxon>
        <taxon>Batrachia</taxon>
        <taxon>Caudata</taxon>
        <taxon>Salamandroidea</taxon>
        <taxon>Salamandridae</taxon>
        <taxon>Pleurodelinae</taxon>
        <taxon>Pleurodeles</taxon>
    </lineage>
</organism>
<comment type="caution">
    <text evidence="5">The sequence shown here is derived from an EMBL/GenBank/DDBJ whole genome shotgun (WGS) entry which is preliminary data.</text>
</comment>
<feature type="non-terminal residue" evidence="5">
    <location>
        <position position="1"/>
    </location>
</feature>
<feature type="domain" description="DDE Tnp4" evidence="4">
    <location>
        <begin position="3"/>
        <end position="76"/>
    </location>
</feature>
<evidence type="ECO:0000313" key="6">
    <source>
        <dbReference type="Proteomes" id="UP001066276"/>
    </source>
</evidence>
<name>A0AAV7UNN9_PLEWA</name>
<dbReference type="GO" id="GO:0046872">
    <property type="term" value="F:metal ion binding"/>
    <property type="evidence" value="ECO:0007669"/>
    <property type="project" value="UniProtKB-KW"/>
</dbReference>
<comment type="cofactor">
    <cofactor evidence="1">
        <name>a divalent metal cation</name>
        <dbReference type="ChEBI" id="CHEBI:60240"/>
    </cofactor>
</comment>